<dbReference type="GO" id="GO:0005886">
    <property type="term" value="C:plasma membrane"/>
    <property type="evidence" value="ECO:0007669"/>
    <property type="project" value="UniProtKB-SubCell"/>
</dbReference>
<evidence type="ECO:0000256" key="7">
    <source>
        <dbReference type="ARBA" id="ARBA00023136"/>
    </source>
</evidence>
<keyword evidence="3" id="KW-0145">Chemotaxis</keyword>
<evidence type="ECO:0000256" key="1">
    <source>
        <dbReference type="ARBA" id="ARBA00004162"/>
    </source>
</evidence>
<dbReference type="PANTHER" id="PTHR35091:SF2">
    <property type="entry name" value="FLAGELLAR PROTEIN FLIL"/>
    <property type="match status" value="1"/>
</dbReference>
<reference evidence="10" key="1">
    <citation type="submission" date="2018-06" db="EMBL/GenBank/DDBJ databases">
        <authorList>
            <person name="Zhirakovskaya E."/>
        </authorList>
    </citation>
    <scope>NUCLEOTIDE SEQUENCE</scope>
</reference>
<feature type="compositionally biased region" description="Basic and acidic residues" evidence="8">
    <location>
        <begin position="31"/>
        <end position="47"/>
    </location>
</feature>
<evidence type="ECO:0000256" key="3">
    <source>
        <dbReference type="ARBA" id="ARBA00022500"/>
    </source>
</evidence>
<evidence type="ECO:0008006" key="11">
    <source>
        <dbReference type="Google" id="ProtNLM"/>
    </source>
</evidence>
<dbReference type="GO" id="GO:0009425">
    <property type="term" value="C:bacterial-type flagellum basal body"/>
    <property type="evidence" value="ECO:0007669"/>
    <property type="project" value="InterPro"/>
</dbReference>
<sequence>MAKKRRTELDVDPALELEPEEEQVAEPAGEEPPKPAPEEPKAPEKSPKPKVNKTKLAMIIGGALVLAVLGGFIVWMSIGVMDVEEEKPKPKPEDKVAELAIPTAAIVDEVKVDLPLLYKFEPFLVPIGKKGAQALVKIAFAVEMSEDDVKKEIDRNLVLIRENIYFLLRNKSVTVFKNKRALNRVASEIAVSLNRSIQSGAVLNTYVTRLTIQ</sequence>
<keyword evidence="6 9" id="KW-1133">Transmembrane helix</keyword>
<keyword evidence="4 9" id="KW-0812">Transmembrane</keyword>
<organism evidence="10">
    <name type="scientific">hydrothermal vent metagenome</name>
    <dbReference type="NCBI Taxonomy" id="652676"/>
    <lineage>
        <taxon>unclassified sequences</taxon>
        <taxon>metagenomes</taxon>
        <taxon>ecological metagenomes</taxon>
    </lineage>
</organism>
<evidence type="ECO:0000256" key="6">
    <source>
        <dbReference type="ARBA" id="ARBA00022989"/>
    </source>
</evidence>
<protein>
    <recommendedName>
        <fullName evidence="11">Flagellar protein FliL</fullName>
    </recommendedName>
</protein>
<evidence type="ECO:0000256" key="5">
    <source>
        <dbReference type="ARBA" id="ARBA00022779"/>
    </source>
</evidence>
<evidence type="ECO:0000256" key="9">
    <source>
        <dbReference type="SAM" id="Phobius"/>
    </source>
</evidence>
<proteinExistence type="predicted"/>
<dbReference type="EMBL" id="UOGC01000158">
    <property type="protein sequence ID" value="VAX24013.1"/>
    <property type="molecule type" value="Genomic_DNA"/>
</dbReference>
<evidence type="ECO:0000256" key="8">
    <source>
        <dbReference type="SAM" id="MobiDB-lite"/>
    </source>
</evidence>
<dbReference type="Pfam" id="PF03748">
    <property type="entry name" value="FliL"/>
    <property type="match status" value="1"/>
</dbReference>
<keyword evidence="2" id="KW-1003">Cell membrane</keyword>
<dbReference type="GO" id="GO:0006935">
    <property type="term" value="P:chemotaxis"/>
    <property type="evidence" value="ECO:0007669"/>
    <property type="project" value="UniProtKB-KW"/>
</dbReference>
<dbReference type="GO" id="GO:0071978">
    <property type="term" value="P:bacterial-type flagellum-dependent swarming motility"/>
    <property type="evidence" value="ECO:0007669"/>
    <property type="project" value="TreeGrafter"/>
</dbReference>
<evidence type="ECO:0000256" key="2">
    <source>
        <dbReference type="ARBA" id="ARBA00022475"/>
    </source>
</evidence>
<accession>A0A3B1CGX9</accession>
<evidence type="ECO:0000313" key="10">
    <source>
        <dbReference type="EMBL" id="VAX24013.1"/>
    </source>
</evidence>
<comment type="subcellular location">
    <subcellularLocation>
        <location evidence="1">Cell membrane</location>
        <topology evidence="1">Single-pass membrane protein</topology>
    </subcellularLocation>
</comment>
<gene>
    <name evidence="10" type="ORF">MNBD_NITROSPINAE01-803</name>
</gene>
<feature type="compositionally biased region" description="Acidic residues" evidence="8">
    <location>
        <begin position="10"/>
        <end position="24"/>
    </location>
</feature>
<dbReference type="InterPro" id="IPR005503">
    <property type="entry name" value="FliL"/>
</dbReference>
<dbReference type="PANTHER" id="PTHR35091">
    <property type="entry name" value="FLAGELLAR PROTEIN FLIL"/>
    <property type="match status" value="1"/>
</dbReference>
<keyword evidence="7 9" id="KW-0472">Membrane</keyword>
<keyword evidence="5" id="KW-0283">Flagellar rotation</keyword>
<evidence type="ECO:0000256" key="4">
    <source>
        <dbReference type="ARBA" id="ARBA00022692"/>
    </source>
</evidence>
<feature type="transmembrane region" description="Helical" evidence="9">
    <location>
        <begin position="56"/>
        <end position="78"/>
    </location>
</feature>
<dbReference type="AlphaFoldDB" id="A0A3B1CGX9"/>
<name>A0A3B1CGX9_9ZZZZ</name>
<feature type="region of interest" description="Disordered" evidence="8">
    <location>
        <begin position="1"/>
        <end position="50"/>
    </location>
</feature>